<gene>
    <name evidence="2" type="ORF">GCM10007972_05610</name>
</gene>
<accession>A0ABQ2L8S3</accession>
<feature type="region of interest" description="Disordered" evidence="1">
    <location>
        <begin position="53"/>
        <end position="73"/>
    </location>
</feature>
<reference evidence="3" key="1">
    <citation type="journal article" date="2019" name="Int. J. Syst. Evol. Microbiol.">
        <title>The Global Catalogue of Microorganisms (GCM) 10K type strain sequencing project: providing services to taxonomists for standard genome sequencing and annotation.</title>
        <authorList>
            <consortium name="The Broad Institute Genomics Platform"/>
            <consortium name="The Broad Institute Genome Sequencing Center for Infectious Disease"/>
            <person name="Wu L."/>
            <person name="Ma J."/>
        </authorList>
    </citation>
    <scope>NUCLEOTIDE SEQUENCE [LARGE SCALE GENOMIC DNA]</scope>
    <source>
        <strain evidence="3">JCM 17843</strain>
    </source>
</reference>
<evidence type="ECO:0000313" key="2">
    <source>
        <dbReference type="EMBL" id="GGO06895.1"/>
    </source>
</evidence>
<name>A0ABQ2L8S3_9PROT</name>
<protein>
    <submittedName>
        <fullName evidence="2">Uncharacterized protein</fullName>
    </submittedName>
</protein>
<evidence type="ECO:0000256" key="1">
    <source>
        <dbReference type="SAM" id="MobiDB-lite"/>
    </source>
</evidence>
<dbReference type="EMBL" id="BMOV01000002">
    <property type="protein sequence ID" value="GGO06895.1"/>
    <property type="molecule type" value="Genomic_DNA"/>
</dbReference>
<organism evidence="2 3">
    <name type="scientific">Iodidimonas muriae</name>
    <dbReference type="NCBI Taxonomy" id="261467"/>
    <lineage>
        <taxon>Bacteria</taxon>
        <taxon>Pseudomonadati</taxon>
        <taxon>Pseudomonadota</taxon>
        <taxon>Alphaproteobacteria</taxon>
        <taxon>Iodidimonadales</taxon>
        <taxon>Iodidimonadaceae</taxon>
        <taxon>Iodidimonas</taxon>
    </lineage>
</organism>
<evidence type="ECO:0000313" key="3">
    <source>
        <dbReference type="Proteomes" id="UP000602381"/>
    </source>
</evidence>
<comment type="caution">
    <text evidence="2">The sequence shown here is derived from an EMBL/GenBank/DDBJ whole genome shotgun (WGS) entry which is preliminary data.</text>
</comment>
<keyword evidence="3" id="KW-1185">Reference proteome</keyword>
<sequence length="73" mass="8007">MPGACRPAFSHGKKKPAGERIKNTSIFCKYIKCSYTSTGTKKYRATTFEAAEKGKTATQAARLGNPRPPRQNT</sequence>
<dbReference type="Proteomes" id="UP000602381">
    <property type="component" value="Unassembled WGS sequence"/>
</dbReference>
<proteinExistence type="predicted"/>